<comment type="cofactor">
    <cofactor evidence="1">
        <name>FAD</name>
        <dbReference type="ChEBI" id="CHEBI:57692"/>
    </cofactor>
</comment>
<dbReference type="InterPro" id="IPR036188">
    <property type="entry name" value="FAD/NAD-bd_sf"/>
</dbReference>
<evidence type="ECO:0000256" key="4">
    <source>
        <dbReference type="ARBA" id="ARBA00023002"/>
    </source>
</evidence>
<proteinExistence type="inferred from homology"/>
<evidence type="ECO:0000259" key="5">
    <source>
        <dbReference type="Pfam" id="PF01266"/>
    </source>
</evidence>
<protein>
    <submittedName>
        <fullName evidence="6">FAD-binding oxidoreductase</fullName>
    </submittedName>
</protein>
<name>A0ABY9LH20_9STRE</name>
<dbReference type="EMBL" id="CP110509">
    <property type="protein sequence ID" value="WMB28147.1"/>
    <property type="molecule type" value="Genomic_DNA"/>
</dbReference>
<dbReference type="Gene3D" id="3.50.50.60">
    <property type="entry name" value="FAD/NAD(P)-binding domain"/>
    <property type="match status" value="2"/>
</dbReference>
<dbReference type="SUPFAM" id="SSF54373">
    <property type="entry name" value="FAD-linked reductases, C-terminal domain"/>
    <property type="match status" value="1"/>
</dbReference>
<gene>
    <name evidence="6" type="ORF">N1496_09825</name>
</gene>
<dbReference type="PANTHER" id="PTHR13847:SF286">
    <property type="entry name" value="D-AMINO ACID DEHYDROGENASE"/>
    <property type="match status" value="1"/>
</dbReference>
<keyword evidence="4" id="KW-0560">Oxidoreductase</keyword>
<keyword evidence="3" id="KW-0285">Flavoprotein</keyword>
<dbReference type="InterPro" id="IPR006076">
    <property type="entry name" value="FAD-dep_OxRdtase"/>
</dbReference>
<dbReference type="Pfam" id="PF01266">
    <property type="entry name" value="DAO"/>
    <property type="match status" value="1"/>
</dbReference>
<dbReference type="RefSeq" id="WP_018366134.1">
    <property type="nucleotide sequence ID" value="NZ_CP104407.1"/>
</dbReference>
<evidence type="ECO:0000256" key="1">
    <source>
        <dbReference type="ARBA" id="ARBA00001974"/>
    </source>
</evidence>
<evidence type="ECO:0000313" key="6">
    <source>
        <dbReference type="EMBL" id="WMB28147.1"/>
    </source>
</evidence>
<evidence type="ECO:0000256" key="3">
    <source>
        <dbReference type="ARBA" id="ARBA00022630"/>
    </source>
</evidence>
<evidence type="ECO:0000313" key="7">
    <source>
        <dbReference type="Proteomes" id="UP001238096"/>
    </source>
</evidence>
<keyword evidence="7" id="KW-1185">Reference proteome</keyword>
<organism evidence="6 7">
    <name type="scientific">Streptococcus didelphis</name>
    <dbReference type="NCBI Taxonomy" id="102886"/>
    <lineage>
        <taxon>Bacteria</taxon>
        <taxon>Bacillati</taxon>
        <taxon>Bacillota</taxon>
        <taxon>Bacilli</taxon>
        <taxon>Lactobacillales</taxon>
        <taxon>Streptococcaceae</taxon>
        <taxon>Streptococcus</taxon>
    </lineage>
</organism>
<dbReference type="Gene3D" id="3.30.9.10">
    <property type="entry name" value="D-Amino Acid Oxidase, subunit A, domain 2"/>
    <property type="match status" value="2"/>
</dbReference>
<sequence length="366" mass="40849">MKVAIIGAGIVGSTAAYYLRKNEIEDVTIFDYGKGQATKAAAGIICPWFSKRRNKAWYRLASQGADFYQKLILNLSEDGFDTSFYRQNGVFLLKKDENKLSELYELAHQRRHISPMIGHLKRIDKQEANLSFAGIEGFSESLYASGAACVDGKKLCQTLLAAANYPLINKWVDLTLNKNFFRIDNQDFDTLILASGAWLKDILDPLDYDVDIRPQKGQLIDLTIDGLQSENFPVLMPEGELDIIPFEDGRISVGASHENDMGFDLSADSDILNQLQATASTYFPRLKEAQKRSCRIGTRAYTKDFSPFYGQVPDLANCYTASGLGSSGLTVGPLIGFELVSLLLNQDLQMDPKDYPVQDYIKQSKK</sequence>
<dbReference type="SUPFAM" id="SSF51905">
    <property type="entry name" value="FAD/NAD(P)-binding domain"/>
    <property type="match status" value="1"/>
</dbReference>
<feature type="domain" description="FAD dependent oxidoreductase" evidence="5">
    <location>
        <begin position="2"/>
        <end position="340"/>
    </location>
</feature>
<evidence type="ECO:0000256" key="2">
    <source>
        <dbReference type="ARBA" id="ARBA00009410"/>
    </source>
</evidence>
<dbReference type="Proteomes" id="UP001238096">
    <property type="component" value="Chromosome"/>
</dbReference>
<dbReference type="PANTHER" id="PTHR13847">
    <property type="entry name" value="SARCOSINE DEHYDROGENASE-RELATED"/>
    <property type="match status" value="1"/>
</dbReference>
<reference evidence="7" key="1">
    <citation type="submission" date="2022-10" db="EMBL/GenBank/DDBJ databases">
        <title>Streptococcus didelphis as causative of fatal infections in opossums (Didelphis albiventris).</title>
        <authorList>
            <person name="Breyer G.M."/>
            <person name="Da Silva M.E.R.J."/>
            <person name="Siqueira F.M."/>
        </authorList>
    </citation>
    <scope>NUCLEOTIDE SEQUENCE [LARGE SCALE GENOMIC DNA]</scope>
    <source>
        <strain evidence="7">LBVP101/21</strain>
    </source>
</reference>
<comment type="similarity">
    <text evidence="2">Belongs to the DadA oxidoreductase family.</text>
</comment>
<accession>A0ABY9LH20</accession>